<evidence type="ECO:0000256" key="1">
    <source>
        <dbReference type="SAM" id="Phobius"/>
    </source>
</evidence>
<organism evidence="2 3">
    <name type="scientific">Tagetes erecta</name>
    <name type="common">African marigold</name>
    <dbReference type="NCBI Taxonomy" id="13708"/>
    <lineage>
        <taxon>Eukaryota</taxon>
        <taxon>Viridiplantae</taxon>
        <taxon>Streptophyta</taxon>
        <taxon>Embryophyta</taxon>
        <taxon>Tracheophyta</taxon>
        <taxon>Spermatophyta</taxon>
        <taxon>Magnoliopsida</taxon>
        <taxon>eudicotyledons</taxon>
        <taxon>Gunneridae</taxon>
        <taxon>Pentapetalae</taxon>
        <taxon>asterids</taxon>
        <taxon>campanulids</taxon>
        <taxon>Asterales</taxon>
        <taxon>Asteraceae</taxon>
        <taxon>Asteroideae</taxon>
        <taxon>Heliantheae alliance</taxon>
        <taxon>Tageteae</taxon>
        <taxon>Tagetes</taxon>
    </lineage>
</organism>
<keyword evidence="1" id="KW-1133">Transmembrane helix</keyword>
<dbReference type="AlphaFoldDB" id="A0AAD8P3E0"/>
<proteinExistence type="predicted"/>
<feature type="transmembrane region" description="Helical" evidence="1">
    <location>
        <begin position="46"/>
        <end position="63"/>
    </location>
</feature>
<dbReference type="Proteomes" id="UP001229421">
    <property type="component" value="Unassembled WGS sequence"/>
</dbReference>
<keyword evidence="1" id="KW-0472">Membrane</keyword>
<feature type="transmembrane region" description="Helical" evidence="1">
    <location>
        <begin position="18"/>
        <end position="40"/>
    </location>
</feature>
<reference evidence="2" key="1">
    <citation type="journal article" date="2023" name="bioRxiv">
        <title>Improved chromosome-level genome assembly for marigold (Tagetes erecta).</title>
        <authorList>
            <person name="Jiang F."/>
            <person name="Yuan L."/>
            <person name="Wang S."/>
            <person name="Wang H."/>
            <person name="Xu D."/>
            <person name="Wang A."/>
            <person name="Fan W."/>
        </authorList>
    </citation>
    <scope>NUCLEOTIDE SEQUENCE</scope>
    <source>
        <strain evidence="2">WSJ</strain>
        <tissue evidence="2">Leaf</tissue>
    </source>
</reference>
<evidence type="ECO:0000313" key="2">
    <source>
        <dbReference type="EMBL" id="KAK1430699.1"/>
    </source>
</evidence>
<accession>A0AAD8P3E0</accession>
<name>A0AAD8P3E0_TARER</name>
<evidence type="ECO:0000313" key="3">
    <source>
        <dbReference type="Proteomes" id="UP001229421"/>
    </source>
</evidence>
<keyword evidence="3" id="KW-1185">Reference proteome</keyword>
<comment type="caution">
    <text evidence="2">The sequence shown here is derived from an EMBL/GenBank/DDBJ whole genome shotgun (WGS) entry which is preliminary data.</text>
</comment>
<dbReference type="EMBL" id="JAUHHV010000003">
    <property type="protein sequence ID" value="KAK1430699.1"/>
    <property type="molecule type" value="Genomic_DNA"/>
</dbReference>
<keyword evidence="1" id="KW-0812">Transmembrane</keyword>
<protein>
    <submittedName>
        <fullName evidence="2">Uncharacterized protein</fullName>
    </submittedName>
</protein>
<sequence>MKVHTCVLSKALCATRQLLLSAHHAFSSSIAISLTFHVYFAQANKFTATISGGVPVAFFRRLFPTLQALIRR</sequence>
<gene>
    <name evidence="2" type="ORF">QVD17_13638</name>
</gene>